<keyword evidence="3" id="KW-1185">Reference proteome</keyword>
<keyword evidence="1" id="KW-0472">Membrane</keyword>
<keyword evidence="1" id="KW-0812">Transmembrane</keyword>
<name>A0A8D5G268_9PROT</name>
<dbReference type="Proteomes" id="UP000826722">
    <property type="component" value="Chromosome"/>
</dbReference>
<feature type="transmembrane region" description="Helical" evidence="1">
    <location>
        <begin position="46"/>
        <end position="68"/>
    </location>
</feature>
<evidence type="ECO:0000256" key="1">
    <source>
        <dbReference type="SAM" id="Phobius"/>
    </source>
</evidence>
<accession>A0A8D5G268</accession>
<protein>
    <submittedName>
        <fullName evidence="2">Uncharacterized protein</fullName>
    </submittedName>
</protein>
<feature type="transmembrane region" description="Helical" evidence="1">
    <location>
        <begin position="80"/>
        <end position="101"/>
    </location>
</feature>
<gene>
    <name evidence="2" type="ORF">ZMTM_05740</name>
</gene>
<organism evidence="2 3">
    <name type="scientific">Methyloradius palustris</name>
    <dbReference type="NCBI Taxonomy" id="2778876"/>
    <lineage>
        <taxon>Bacteria</taxon>
        <taxon>Pseudomonadati</taxon>
        <taxon>Pseudomonadota</taxon>
        <taxon>Betaproteobacteria</taxon>
        <taxon>Nitrosomonadales</taxon>
        <taxon>Methylophilaceae</taxon>
        <taxon>Methyloradius</taxon>
    </lineage>
</organism>
<dbReference type="AlphaFoldDB" id="A0A8D5G268"/>
<feature type="transmembrane region" description="Helical" evidence="1">
    <location>
        <begin position="15"/>
        <end position="34"/>
    </location>
</feature>
<keyword evidence="1" id="KW-1133">Transmembrane helix</keyword>
<evidence type="ECO:0000313" key="3">
    <source>
        <dbReference type="Proteomes" id="UP000826722"/>
    </source>
</evidence>
<dbReference type="KEGG" id="mpau:ZMTM_05740"/>
<evidence type="ECO:0000313" key="2">
    <source>
        <dbReference type="EMBL" id="BCM24315.1"/>
    </source>
</evidence>
<reference evidence="2" key="1">
    <citation type="journal article" date="2021" name="Arch. Microbiol.">
        <title>Methyloradius palustris gen. nov., sp. nov., a methanol-oxidizing bacterium isolated from snow.</title>
        <authorList>
            <person name="Miyadera T."/>
            <person name="Kojima H."/>
            <person name="Fukui M."/>
        </authorList>
    </citation>
    <scope>NUCLEOTIDE SEQUENCE</scope>
    <source>
        <strain evidence="2">Zm11</strain>
    </source>
</reference>
<proteinExistence type="predicted"/>
<dbReference type="EMBL" id="AP024110">
    <property type="protein sequence ID" value="BCM24315.1"/>
    <property type="molecule type" value="Genomic_DNA"/>
</dbReference>
<sequence length="112" mass="12594">MQEISNIKASQAKAYHLFLLSISPLGLIGIPRLLAGKDMETWAAIFQLYLFIAFGLSCVHPMLNHFLLWSLTGFDFAMKLMLGLGAIAHVGLVVEDASMFYRIDQHLRKRLS</sequence>